<name>A0A2S0MP81_9RHOB</name>
<dbReference type="Pfam" id="PF05638">
    <property type="entry name" value="T6SS_HCP"/>
    <property type="match status" value="1"/>
</dbReference>
<dbReference type="InterPro" id="IPR008514">
    <property type="entry name" value="T6SS_Hcp"/>
</dbReference>
<protein>
    <submittedName>
        <fullName evidence="1">Type VI secretion system tube protein Hcp</fullName>
    </submittedName>
</protein>
<keyword evidence="2" id="KW-1185">Reference proteome</keyword>
<dbReference type="PANTHER" id="PTHR36152:SF1">
    <property type="entry name" value="UBIQUITIN-LIKE DOMAIN-CONTAINING PROTEIN"/>
    <property type="match status" value="1"/>
</dbReference>
<organism evidence="1 2">
    <name type="scientific">Pukyongiella litopenaei</name>
    <dbReference type="NCBI Taxonomy" id="2605946"/>
    <lineage>
        <taxon>Bacteria</taxon>
        <taxon>Pseudomonadati</taxon>
        <taxon>Pseudomonadota</taxon>
        <taxon>Alphaproteobacteria</taxon>
        <taxon>Rhodobacterales</taxon>
        <taxon>Paracoccaceae</taxon>
        <taxon>Pukyongiella</taxon>
    </lineage>
</organism>
<evidence type="ECO:0000313" key="2">
    <source>
        <dbReference type="Proteomes" id="UP000237655"/>
    </source>
</evidence>
<gene>
    <name evidence="1" type="ORF">C6Y53_08225</name>
</gene>
<dbReference type="RefSeq" id="WP_106472008.1">
    <property type="nucleotide sequence ID" value="NZ_CP027665.1"/>
</dbReference>
<reference evidence="2" key="1">
    <citation type="submission" date="2018-03" db="EMBL/GenBank/DDBJ databases">
        <title>Genomic analysis of the strain SH-1 isolated from shrimp intestine.</title>
        <authorList>
            <person name="Kim Y.-S."/>
            <person name="Kim S.-E."/>
            <person name="Kim K.-H."/>
        </authorList>
    </citation>
    <scope>NUCLEOTIDE SEQUENCE [LARGE SCALE GENOMIC DNA]</scope>
    <source>
        <strain evidence="2">SH-1</strain>
    </source>
</reference>
<dbReference type="SUPFAM" id="SSF141452">
    <property type="entry name" value="Hcp1-like"/>
    <property type="match status" value="1"/>
</dbReference>
<proteinExistence type="predicted"/>
<dbReference type="PANTHER" id="PTHR36152">
    <property type="entry name" value="CYTOPLASMIC PROTEIN-RELATED"/>
    <property type="match status" value="1"/>
</dbReference>
<dbReference type="KEGG" id="thas:C6Y53_08225"/>
<dbReference type="Proteomes" id="UP000237655">
    <property type="component" value="Chromosome"/>
</dbReference>
<dbReference type="AlphaFoldDB" id="A0A2S0MP81"/>
<dbReference type="EMBL" id="CP027665">
    <property type="protein sequence ID" value="AVO37690.1"/>
    <property type="molecule type" value="Genomic_DNA"/>
</dbReference>
<dbReference type="Gene3D" id="2.30.110.20">
    <property type="entry name" value="Hcp1-like"/>
    <property type="match status" value="1"/>
</dbReference>
<sequence>MENTYVFIKGIDGESLEVGHPKWIPVKTITWDVKRTLDMTDLGTAQRGYANTAFNQIKMTSELSLHSTKLMLSVADGTPHKEIKIEMCRAGDSKGKGMEPYLIFKLSDSVIDEYEVSGGEEQIPEETWSIAYRHISIEYMKADPKSGALSKGGTFDWDVMTGQQGSA</sequence>
<accession>A0A2S0MP81</accession>
<dbReference type="InterPro" id="IPR036624">
    <property type="entry name" value="Hcp1-lik_sf"/>
</dbReference>
<evidence type="ECO:0000313" key="1">
    <source>
        <dbReference type="EMBL" id="AVO37690.1"/>
    </source>
</evidence>
<dbReference type="InterPro" id="IPR053165">
    <property type="entry name" value="HSI-I_assembly_Hcp1"/>
</dbReference>